<dbReference type="Pfam" id="PF07454">
    <property type="entry name" value="SpoIIP"/>
    <property type="match status" value="1"/>
</dbReference>
<evidence type="ECO:0000313" key="3">
    <source>
        <dbReference type="Proteomes" id="UP001232584"/>
    </source>
</evidence>
<dbReference type="InterPro" id="IPR010897">
    <property type="entry name" value="Spore_II_P"/>
</dbReference>
<gene>
    <name evidence="2" type="ORF">QOZ92_001912</name>
</gene>
<protein>
    <submittedName>
        <fullName evidence="2">Stage II sporulation protein P</fullName>
    </submittedName>
</protein>
<organism evidence="2 3">
    <name type="scientific">Paraclostridium ghonii</name>
    <dbReference type="NCBI Taxonomy" id="29358"/>
    <lineage>
        <taxon>Bacteria</taxon>
        <taxon>Bacillati</taxon>
        <taxon>Bacillota</taxon>
        <taxon>Clostridia</taxon>
        <taxon>Peptostreptococcales</taxon>
        <taxon>Peptostreptococcaceae</taxon>
        <taxon>Paraclostridium</taxon>
    </lineage>
</organism>
<evidence type="ECO:0000313" key="2">
    <source>
        <dbReference type="EMBL" id="MDQ0556796.1"/>
    </source>
</evidence>
<accession>A0ABU0N109</accession>
<feature type="region of interest" description="Disordered" evidence="1">
    <location>
        <begin position="44"/>
        <end position="78"/>
    </location>
</feature>
<dbReference type="RefSeq" id="WP_307506840.1">
    <property type="nucleotide sequence ID" value="NZ_BAAACE010000005.1"/>
</dbReference>
<name>A0ABU0N109_9FIRM</name>
<evidence type="ECO:0000256" key="1">
    <source>
        <dbReference type="SAM" id="MobiDB-lite"/>
    </source>
</evidence>
<reference evidence="2 3" key="1">
    <citation type="submission" date="2023-07" db="EMBL/GenBank/DDBJ databases">
        <title>Genomic Encyclopedia of Type Strains, Phase IV (KMG-IV): sequencing the most valuable type-strain genomes for metagenomic binning, comparative biology and taxonomic classification.</title>
        <authorList>
            <person name="Goeker M."/>
        </authorList>
    </citation>
    <scope>NUCLEOTIDE SEQUENCE [LARGE SCALE GENOMIC DNA]</scope>
    <source>
        <strain evidence="2 3">DSM 15049</strain>
    </source>
</reference>
<dbReference type="NCBIfam" id="TIGR02867">
    <property type="entry name" value="spore_II_P"/>
    <property type="match status" value="1"/>
</dbReference>
<proteinExistence type="predicted"/>
<sequence>MRRKFISLSIVTCVICGLFFKTSYALSEDEFLKFLINTSYPETKVETPKSESEKEVKNDKIKEKSSKQDKKENKIEKNTTSKDDEFVKMYVGKENIPKSESSSKDEKTSEVASTSSKYVDNVLVTRDQPKILIYHTHGGETYVNSPNGNYHSYDKANSTMEIGALLTQELNKKGRSVVHNTTYHDIPEFTGAYSRSLKTIEAMQSKYNSVDVIIDLHRDGRDIANEKAKKDFHDSCTTKVNGENVAKFLFVVGEKSENYSKNLQLAKEITAFAESKYPGITRPVVKKPKAKFNQYKSDNPLLLEVGGNANTIEESKASVKYIAEVIDEFLKQKGI</sequence>
<comment type="caution">
    <text evidence="2">The sequence shown here is derived from an EMBL/GenBank/DDBJ whole genome shotgun (WGS) entry which is preliminary data.</text>
</comment>
<dbReference type="Proteomes" id="UP001232584">
    <property type="component" value="Unassembled WGS sequence"/>
</dbReference>
<dbReference type="EMBL" id="JAUSWG010000007">
    <property type="protein sequence ID" value="MDQ0556796.1"/>
    <property type="molecule type" value="Genomic_DNA"/>
</dbReference>
<keyword evidence="3" id="KW-1185">Reference proteome</keyword>